<dbReference type="InterPro" id="IPR050189">
    <property type="entry name" value="MFS_Efflux_Transporters"/>
</dbReference>
<evidence type="ECO:0000313" key="8">
    <source>
        <dbReference type="EMBL" id="GIH95170.1"/>
    </source>
</evidence>
<feature type="transmembrane region" description="Helical" evidence="6">
    <location>
        <begin position="96"/>
        <end position="114"/>
    </location>
</feature>
<feature type="transmembrane region" description="Helical" evidence="6">
    <location>
        <begin position="379"/>
        <end position="401"/>
    </location>
</feature>
<reference evidence="8 9" key="1">
    <citation type="submission" date="2021-01" db="EMBL/GenBank/DDBJ databases">
        <title>Whole genome shotgun sequence of Planobispora siamensis NBRC 107568.</title>
        <authorList>
            <person name="Komaki H."/>
            <person name="Tamura T."/>
        </authorList>
    </citation>
    <scope>NUCLEOTIDE SEQUENCE [LARGE SCALE GENOMIC DNA]</scope>
    <source>
        <strain evidence="8 9">NBRC 107568</strain>
    </source>
</reference>
<keyword evidence="2" id="KW-1003">Cell membrane</keyword>
<feature type="transmembrane region" description="Helical" evidence="6">
    <location>
        <begin position="155"/>
        <end position="179"/>
    </location>
</feature>
<dbReference type="GO" id="GO:0005886">
    <property type="term" value="C:plasma membrane"/>
    <property type="evidence" value="ECO:0007669"/>
    <property type="project" value="UniProtKB-SubCell"/>
</dbReference>
<dbReference type="InterPro" id="IPR001958">
    <property type="entry name" value="Tet-R_TetA/multi-R_MdtG-like"/>
</dbReference>
<dbReference type="PANTHER" id="PTHR43124:SF3">
    <property type="entry name" value="CHLORAMPHENICOL EFFLUX PUMP RV0191"/>
    <property type="match status" value="1"/>
</dbReference>
<dbReference type="EMBL" id="BOOJ01000051">
    <property type="protein sequence ID" value="GIH95170.1"/>
    <property type="molecule type" value="Genomic_DNA"/>
</dbReference>
<feature type="transmembrane region" description="Helical" evidence="6">
    <location>
        <begin position="224"/>
        <end position="248"/>
    </location>
</feature>
<feature type="transmembrane region" description="Helical" evidence="6">
    <location>
        <begin position="185"/>
        <end position="203"/>
    </location>
</feature>
<feature type="transmembrane region" description="Helical" evidence="6">
    <location>
        <begin position="349"/>
        <end position="373"/>
    </location>
</feature>
<gene>
    <name evidence="8" type="ORF">Psi01_58000</name>
</gene>
<dbReference type="SUPFAM" id="SSF103473">
    <property type="entry name" value="MFS general substrate transporter"/>
    <property type="match status" value="1"/>
</dbReference>
<evidence type="ECO:0000313" key="9">
    <source>
        <dbReference type="Proteomes" id="UP000619788"/>
    </source>
</evidence>
<evidence type="ECO:0000256" key="4">
    <source>
        <dbReference type="ARBA" id="ARBA00022989"/>
    </source>
</evidence>
<feature type="transmembrane region" description="Helical" evidence="6">
    <location>
        <begin position="64"/>
        <end position="84"/>
    </location>
</feature>
<comment type="caution">
    <text evidence="8">The sequence shown here is derived from an EMBL/GenBank/DDBJ whole genome shotgun (WGS) entry which is preliminary data.</text>
</comment>
<feature type="transmembrane region" description="Helical" evidence="6">
    <location>
        <begin position="313"/>
        <end position="337"/>
    </location>
</feature>
<keyword evidence="9" id="KW-1185">Reference proteome</keyword>
<dbReference type="CDD" id="cd17473">
    <property type="entry name" value="MFS_arabinose_efflux_permease_like"/>
    <property type="match status" value="1"/>
</dbReference>
<dbReference type="PRINTS" id="PR01035">
    <property type="entry name" value="TCRTETA"/>
</dbReference>
<dbReference type="Pfam" id="PF07690">
    <property type="entry name" value="MFS_1"/>
    <property type="match status" value="1"/>
</dbReference>
<dbReference type="Proteomes" id="UP000619788">
    <property type="component" value="Unassembled WGS sequence"/>
</dbReference>
<dbReference type="PROSITE" id="PS50850">
    <property type="entry name" value="MFS"/>
    <property type="match status" value="1"/>
</dbReference>
<dbReference type="InterPro" id="IPR036259">
    <property type="entry name" value="MFS_trans_sf"/>
</dbReference>
<protein>
    <submittedName>
        <fullName evidence="8">MFS transporter</fullName>
    </submittedName>
</protein>
<sequence>MLCTIPATSSEARMSQPATAKQAGAPQLVLLLIGSCMPVLGAVLLSPVLPRISEHFASTPGVDVLVPVILTIPALFVALGAPFAGAIADRFDRKRLLIVTMVGYAIAGTAPLYLDSIQAILASRVFVGICEAAIMTCCTTLIADYWSGPRRIRYLGLQTLVTTVAATAFFALGGLLGAGGWRTPFWMYAAAALAAIPMAFLLWQPAAHREDARDGDRQPWPWRTLLVPSLVTVGGGVVFYTLIVQLSYVLDGVGISDPAVIGGVTALMSLATAVGAGLFARISGRGARVLLIAEFALSGLGLLLISATEAVPVIVAGAVLTGFATGLLLPTLLTWAVNRLPFAQRGRGTGLWTGALFLGEFLSPLLVGALAAVTGGLGLSLGVIGVASLVLAALVATVLTVPAAPLSTVPAEQA</sequence>
<comment type="subcellular location">
    <subcellularLocation>
        <location evidence="1">Cell membrane</location>
        <topology evidence="1">Multi-pass membrane protein</topology>
    </subcellularLocation>
</comment>
<keyword evidence="5 6" id="KW-0472">Membrane</keyword>
<evidence type="ECO:0000256" key="6">
    <source>
        <dbReference type="SAM" id="Phobius"/>
    </source>
</evidence>
<organism evidence="8 9">
    <name type="scientific">Planobispora siamensis</name>
    <dbReference type="NCBI Taxonomy" id="936338"/>
    <lineage>
        <taxon>Bacteria</taxon>
        <taxon>Bacillati</taxon>
        <taxon>Actinomycetota</taxon>
        <taxon>Actinomycetes</taxon>
        <taxon>Streptosporangiales</taxon>
        <taxon>Streptosporangiaceae</taxon>
        <taxon>Planobispora</taxon>
    </lineage>
</organism>
<evidence type="ECO:0000256" key="5">
    <source>
        <dbReference type="ARBA" id="ARBA00023136"/>
    </source>
</evidence>
<evidence type="ECO:0000256" key="3">
    <source>
        <dbReference type="ARBA" id="ARBA00022692"/>
    </source>
</evidence>
<dbReference type="InterPro" id="IPR011701">
    <property type="entry name" value="MFS"/>
</dbReference>
<proteinExistence type="predicted"/>
<dbReference type="GO" id="GO:0022857">
    <property type="term" value="F:transmembrane transporter activity"/>
    <property type="evidence" value="ECO:0007669"/>
    <property type="project" value="InterPro"/>
</dbReference>
<feature type="transmembrane region" description="Helical" evidence="6">
    <location>
        <begin position="28"/>
        <end position="49"/>
    </location>
</feature>
<feature type="domain" description="Major facilitator superfamily (MFS) profile" evidence="7">
    <location>
        <begin position="27"/>
        <end position="405"/>
    </location>
</feature>
<name>A0A8J3SMK6_9ACTN</name>
<dbReference type="InterPro" id="IPR020846">
    <property type="entry name" value="MFS_dom"/>
</dbReference>
<evidence type="ECO:0000256" key="2">
    <source>
        <dbReference type="ARBA" id="ARBA00022475"/>
    </source>
</evidence>
<evidence type="ECO:0000256" key="1">
    <source>
        <dbReference type="ARBA" id="ARBA00004651"/>
    </source>
</evidence>
<feature type="transmembrane region" description="Helical" evidence="6">
    <location>
        <begin position="287"/>
        <end position="307"/>
    </location>
</feature>
<accession>A0A8J3SMK6</accession>
<feature type="transmembrane region" description="Helical" evidence="6">
    <location>
        <begin position="260"/>
        <end position="280"/>
    </location>
</feature>
<dbReference type="Gene3D" id="1.20.1250.20">
    <property type="entry name" value="MFS general substrate transporter like domains"/>
    <property type="match status" value="1"/>
</dbReference>
<dbReference type="PANTHER" id="PTHR43124">
    <property type="entry name" value="PURINE EFFLUX PUMP PBUE"/>
    <property type="match status" value="1"/>
</dbReference>
<keyword evidence="3 6" id="KW-0812">Transmembrane</keyword>
<evidence type="ECO:0000259" key="7">
    <source>
        <dbReference type="PROSITE" id="PS50850"/>
    </source>
</evidence>
<dbReference type="AlphaFoldDB" id="A0A8J3SMK6"/>
<feature type="transmembrane region" description="Helical" evidence="6">
    <location>
        <begin position="120"/>
        <end position="143"/>
    </location>
</feature>
<keyword evidence="4 6" id="KW-1133">Transmembrane helix</keyword>